<feature type="region of interest" description="Disordered" evidence="1">
    <location>
        <begin position="182"/>
        <end position="210"/>
    </location>
</feature>
<dbReference type="Gene3D" id="1.25.10.10">
    <property type="entry name" value="Leucine-rich Repeat Variant"/>
    <property type="match status" value="1"/>
</dbReference>
<dbReference type="GO" id="GO:0038202">
    <property type="term" value="P:TORC1 signaling"/>
    <property type="evidence" value="ECO:0007669"/>
    <property type="project" value="TreeGrafter"/>
</dbReference>
<reference evidence="2 3" key="2">
    <citation type="submission" date="2018-11" db="EMBL/GenBank/DDBJ databases">
        <authorList>
            <consortium name="Pathogen Informatics"/>
        </authorList>
    </citation>
    <scope>NUCLEOTIDE SEQUENCE [LARGE SCALE GENOMIC DNA]</scope>
    <source>
        <strain evidence="2 3">Egypt</strain>
    </source>
</reference>
<protein>
    <submittedName>
        <fullName evidence="4">Serine/threonine-protein kinase TOR</fullName>
    </submittedName>
</protein>
<organism evidence="4">
    <name type="scientific">Echinostoma caproni</name>
    <dbReference type="NCBI Taxonomy" id="27848"/>
    <lineage>
        <taxon>Eukaryota</taxon>
        <taxon>Metazoa</taxon>
        <taxon>Spiralia</taxon>
        <taxon>Lophotrochozoa</taxon>
        <taxon>Platyhelminthes</taxon>
        <taxon>Trematoda</taxon>
        <taxon>Digenea</taxon>
        <taxon>Plagiorchiida</taxon>
        <taxon>Echinostomata</taxon>
        <taxon>Echinostomatoidea</taxon>
        <taxon>Echinostomatidae</taxon>
        <taxon>Echinostoma</taxon>
    </lineage>
</organism>
<dbReference type="OrthoDB" id="2250022at2759"/>
<evidence type="ECO:0000313" key="4">
    <source>
        <dbReference type="WBParaSite" id="ECPE_0001201901-mRNA-1"/>
    </source>
</evidence>
<accession>A0A183AYE9</accession>
<dbReference type="EMBL" id="UZAN01051924">
    <property type="protein sequence ID" value="VDP89198.1"/>
    <property type="molecule type" value="Genomic_DNA"/>
</dbReference>
<dbReference type="GO" id="GO:0004674">
    <property type="term" value="F:protein serine/threonine kinase activity"/>
    <property type="evidence" value="ECO:0007669"/>
    <property type="project" value="TreeGrafter"/>
</dbReference>
<dbReference type="Proteomes" id="UP000272942">
    <property type="component" value="Unassembled WGS sequence"/>
</dbReference>
<dbReference type="GO" id="GO:0031932">
    <property type="term" value="C:TORC2 complex"/>
    <property type="evidence" value="ECO:0007669"/>
    <property type="project" value="TreeGrafter"/>
</dbReference>
<evidence type="ECO:0000313" key="2">
    <source>
        <dbReference type="EMBL" id="VDP89198.1"/>
    </source>
</evidence>
<dbReference type="WBParaSite" id="ECPE_0001201901-mRNA-1">
    <property type="protein sequence ID" value="ECPE_0001201901-mRNA-1"/>
    <property type="gene ID" value="ECPE_0001201901"/>
</dbReference>
<dbReference type="AlphaFoldDB" id="A0A183AYE9"/>
<feature type="compositionally biased region" description="Low complexity" evidence="1">
    <location>
        <begin position="188"/>
        <end position="199"/>
    </location>
</feature>
<dbReference type="PANTHER" id="PTHR11139:SF9">
    <property type="entry name" value="SERINE_THREONINE-PROTEIN KINASE MTOR"/>
    <property type="match status" value="1"/>
</dbReference>
<gene>
    <name evidence="2" type="ORF">ECPE_LOCUS11984</name>
</gene>
<dbReference type="PANTHER" id="PTHR11139">
    <property type="entry name" value="ATAXIA TELANGIECTASIA MUTATED ATM -RELATED"/>
    <property type="match status" value="1"/>
</dbReference>
<dbReference type="InterPro" id="IPR016024">
    <property type="entry name" value="ARM-type_fold"/>
</dbReference>
<evidence type="ECO:0000313" key="3">
    <source>
        <dbReference type="Proteomes" id="UP000272942"/>
    </source>
</evidence>
<proteinExistence type="predicted"/>
<dbReference type="GO" id="GO:0005634">
    <property type="term" value="C:nucleus"/>
    <property type="evidence" value="ECO:0007669"/>
    <property type="project" value="TreeGrafter"/>
</dbReference>
<name>A0A183AYE9_9TREM</name>
<dbReference type="GO" id="GO:0016242">
    <property type="term" value="P:negative regulation of macroautophagy"/>
    <property type="evidence" value="ECO:0007669"/>
    <property type="project" value="TreeGrafter"/>
</dbReference>
<sequence>MEWLFQCLRRDREKPTVLISLALIGYHMGLEFINRGFLTQLLPLIQSYLSVQKEGRNKKRSAPLETAAILSIGILVKSLGSALHEPIKQVLDAMVTSGLNQPLISTCRLITEHIPQLRKEIQDRILSDISLVLMHNSGSSFGQTQNSQPGNTVPTVLSFIPNLPGALTSLIGPLIGATNSSSNQAVPASGSTGTLAGSGNVPLGGNTTSSSATSAVSRVIFYTHGKSHLTRTANCGISCTTATGSDLGGVSLRFGTLPPSELSPEVAVVALALRTLGSFNFEGHALAHFVRHISENFISVTTCEVKEVRLEAVKTCARLMVPWLKSVGSHQWYARPAVNTVADILGKLLTVGTSDPDPDVRRCVFDSIDRGFDPHLAQADHLLSLFLALQDEVFDIRVSVLQRLGRLSDINPACVQPNLRKVLLHVCDN</sequence>
<dbReference type="SUPFAM" id="SSF48371">
    <property type="entry name" value="ARM repeat"/>
    <property type="match status" value="1"/>
</dbReference>
<reference evidence="4" key="1">
    <citation type="submission" date="2016-06" db="UniProtKB">
        <authorList>
            <consortium name="WormBaseParasite"/>
        </authorList>
    </citation>
    <scope>IDENTIFICATION</scope>
</reference>
<dbReference type="InterPro" id="IPR011989">
    <property type="entry name" value="ARM-like"/>
</dbReference>
<evidence type="ECO:0000256" key="1">
    <source>
        <dbReference type="SAM" id="MobiDB-lite"/>
    </source>
</evidence>
<dbReference type="GO" id="GO:0005737">
    <property type="term" value="C:cytoplasm"/>
    <property type="evidence" value="ECO:0007669"/>
    <property type="project" value="TreeGrafter"/>
</dbReference>
<dbReference type="InterPro" id="IPR050517">
    <property type="entry name" value="DDR_Repair_Kinase"/>
</dbReference>
<keyword evidence="3" id="KW-1185">Reference proteome</keyword>
<dbReference type="GO" id="GO:0031931">
    <property type="term" value="C:TORC1 complex"/>
    <property type="evidence" value="ECO:0007669"/>
    <property type="project" value="TreeGrafter"/>
</dbReference>